<evidence type="ECO:0000256" key="2">
    <source>
        <dbReference type="ARBA" id="ARBA00022692"/>
    </source>
</evidence>
<dbReference type="Proteomes" id="UP000198379">
    <property type="component" value="Unassembled WGS sequence"/>
</dbReference>
<keyword evidence="2 5" id="KW-0812">Transmembrane</keyword>
<feature type="transmembrane region" description="Helical" evidence="5">
    <location>
        <begin position="96"/>
        <end position="113"/>
    </location>
</feature>
<evidence type="ECO:0000256" key="5">
    <source>
        <dbReference type="SAM" id="Phobius"/>
    </source>
</evidence>
<dbReference type="EMBL" id="FZNY01000001">
    <property type="protein sequence ID" value="SNR46311.1"/>
    <property type="molecule type" value="Genomic_DNA"/>
</dbReference>
<evidence type="ECO:0000313" key="7">
    <source>
        <dbReference type="Proteomes" id="UP000198379"/>
    </source>
</evidence>
<feature type="transmembrane region" description="Helical" evidence="5">
    <location>
        <begin position="40"/>
        <end position="63"/>
    </location>
</feature>
<dbReference type="InterPro" id="IPR032808">
    <property type="entry name" value="DoxX"/>
</dbReference>
<protein>
    <submittedName>
        <fullName evidence="6">DoxX-like family protein</fullName>
    </submittedName>
</protein>
<accession>A0A238WJ11</accession>
<proteinExistence type="predicted"/>
<dbReference type="OrthoDB" id="7960583at2"/>
<evidence type="ECO:0000313" key="6">
    <source>
        <dbReference type="EMBL" id="SNR46311.1"/>
    </source>
</evidence>
<gene>
    <name evidence="6" type="ORF">SAMN06265376_1011108</name>
</gene>
<name>A0A238WJ11_9FLAO</name>
<organism evidence="6 7">
    <name type="scientific">Dokdonia pacifica</name>
    <dbReference type="NCBI Taxonomy" id="1627892"/>
    <lineage>
        <taxon>Bacteria</taxon>
        <taxon>Pseudomonadati</taxon>
        <taxon>Bacteroidota</taxon>
        <taxon>Flavobacteriia</taxon>
        <taxon>Flavobacteriales</taxon>
        <taxon>Flavobacteriaceae</taxon>
        <taxon>Dokdonia</taxon>
    </lineage>
</organism>
<dbReference type="AlphaFoldDB" id="A0A238WJ11"/>
<evidence type="ECO:0000256" key="3">
    <source>
        <dbReference type="ARBA" id="ARBA00022989"/>
    </source>
</evidence>
<sequence>MKVQKISYWIATVITCGIFIFSAQMYFINTAMVESYFEALQYPSYIVIPLAIAKVLGIAMVLWRGIPWLTEWAYAGLFFDAVLAFAAHTHAADGEYLFSLIVLIFLPISYFLGKRIRPMYD</sequence>
<evidence type="ECO:0000256" key="4">
    <source>
        <dbReference type="ARBA" id="ARBA00023136"/>
    </source>
</evidence>
<comment type="subcellular location">
    <subcellularLocation>
        <location evidence="1">Membrane</location>
        <topology evidence="1">Multi-pass membrane protein</topology>
    </subcellularLocation>
</comment>
<keyword evidence="4 5" id="KW-0472">Membrane</keyword>
<keyword evidence="3 5" id="KW-1133">Transmembrane helix</keyword>
<evidence type="ECO:0000256" key="1">
    <source>
        <dbReference type="ARBA" id="ARBA00004141"/>
    </source>
</evidence>
<dbReference type="GO" id="GO:0016020">
    <property type="term" value="C:membrane"/>
    <property type="evidence" value="ECO:0007669"/>
    <property type="project" value="UniProtKB-SubCell"/>
</dbReference>
<keyword evidence="7" id="KW-1185">Reference proteome</keyword>
<dbReference type="RefSeq" id="WP_089370401.1">
    <property type="nucleotide sequence ID" value="NZ_BMEP01000003.1"/>
</dbReference>
<feature type="transmembrane region" description="Helical" evidence="5">
    <location>
        <begin position="72"/>
        <end position="90"/>
    </location>
</feature>
<reference evidence="6 7" key="1">
    <citation type="submission" date="2017-06" db="EMBL/GenBank/DDBJ databases">
        <authorList>
            <person name="Kim H.J."/>
            <person name="Triplett B.A."/>
        </authorList>
    </citation>
    <scope>NUCLEOTIDE SEQUENCE [LARGE SCALE GENOMIC DNA]</scope>
    <source>
        <strain evidence="6 7">DSM 25597</strain>
    </source>
</reference>
<feature type="transmembrane region" description="Helical" evidence="5">
    <location>
        <begin position="7"/>
        <end position="28"/>
    </location>
</feature>
<dbReference type="Pfam" id="PF13564">
    <property type="entry name" value="DoxX_2"/>
    <property type="match status" value="1"/>
</dbReference>